<comment type="caution">
    <text evidence="2">The sequence shown here is derived from an EMBL/GenBank/DDBJ whole genome shotgun (WGS) entry which is preliminary data.</text>
</comment>
<protein>
    <recommendedName>
        <fullName evidence="1">EFCAB10 C-terminal EF-hand domain-containing protein</fullName>
    </recommendedName>
</protein>
<dbReference type="AlphaFoldDB" id="A0A232FGQ7"/>
<reference evidence="2 3" key="1">
    <citation type="journal article" date="2017" name="Curr. Biol.">
        <title>The Evolution of Venom by Co-option of Single-Copy Genes.</title>
        <authorList>
            <person name="Martinson E.O."/>
            <person name="Mrinalini"/>
            <person name="Kelkar Y.D."/>
            <person name="Chang C.H."/>
            <person name="Werren J.H."/>
        </authorList>
    </citation>
    <scope>NUCLEOTIDE SEQUENCE [LARGE SCALE GENOMIC DNA]</scope>
    <source>
        <strain evidence="2 3">Alberta</strain>
        <tissue evidence="2">Whole body</tissue>
    </source>
</reference>
<evidence type="ECO:0000259" key="1">
    <source>
        <dbReference type="Pfam" id="PF24548"/>
    </source>
</evidence>
<dbReference type="STRING" id="543379.A0A232FGQ7"/>
<dbReference type="Pfam" id="PF24548">
    <property type="entry name" value="EF_EFCAB10_C"/>
    <property type="match status" value="1"/>
</dbReference>
<feature type="domain" description="EFCAB10 C-terminal EF-hand" evidence="1">
    <location>
        <begin position="121"/>
        <end position="180"/>
    </location>
</feature>
<dbReference type="Proteomes" id="UP000215335">
    <property type="component" value="Unassembled WGS sequence"/>
</dbReference>
<dbReference type="OrthoDB" id="10260455at2759"/>
<evidence type="ECO:0000313" key="2">
    <source>
        <dbReference type="EMBL" id="OXU29924.1"/>
    </source>
</evidence>
<dbReference type="EMBL" id="NNAY01000219">
    <property type="protein sequence ID" value="OXU29924.1"/>
    <property type="molecule type" value="Genomic_DNA"/>
</dbReference>
<dbReference type="InterPro" id="IPR056587">
    <property type="entry name" value="EF_EFCAB10_C"/>
</dbReference>
<keyword evidence="3" id="KW-1185">Reference proteome</keyword>
<sequence>MVGDTESDSSLEIVLLARDSVRSKYIGEMSEEEVRPDVGESWKPRMNIDGADAKSAAATAEASERYLSARRIPEFFGFLMGHLVAERPHEPIGYLFDLLDKCALFRDGLVEPPLLFTPRHIESMYSSLDPVNRGYISLEQYAVGMKTLGIDCFAPNPMTCQCDPERVNKDAFVREAKRCLEKSLKEMIAKPRAVHESKASE</sequence>
<dbReference type="PANTHER" id="PTHR21847:SF1">
    <property type="entry name" value="EF-HAND CALCIUM-BINDING DOMAIN-CONTAINING PROTEIN 10"/>
    <property type="match status" value="1"/>
</dbReference>
<organism evidence="2 3">
    <name type="scientific">Trichomalopsis sarcophagae</name>
    <dbReference type="NCBI Taxonomy" id="543379"/>
    <lineage>
        <taxon>Eukaryota</taxon>
        <taxon>Metazoa</taxon>
        <taxon>Ecdysozoa</taxon>
        <taxon>Arthropoda</taxon>
        <taxon>Hexapoda</taxon>
        <taxon>Insecta</taxon>
        <taxon>Pterygota</taxon>
        <taxon>Neoptera</taxon>
        <taxon>Endopterygota</taxon>
        <taxon>Hymenoptera</taxon>
        <taxon>Apocrita</taxon>
        <taxon>Proctotrupomorpha</taxon>
        <taxon>Chalcidoidea</taxon>
        <taxon>Pteromalidae</taxon>
        <taxon>Pteromalinae</taxon>
        <taxon>Trichomalopsis</taxon>
    </lineage>
</organism>
<accession>A0A232FGQ7</accession>
<dbReference type="PANTHER" id="PTHR21847">
    <property type="entry name" value="EF-HAND CALCIUM-BINDING DOMAIN-CONTAINING PROTEIN 10"/>
    <property type="match status" value="1"/>
</dbReference>
<evidence type="ECO:0000313" key="3">
    <source>
        <dbReference type="Proteomes" id="UP000215335"/>
    </source>
</evidence>
<name>A0A232FGQ7_9HYME</name>
<gene>
    <name evidence="2" type="ORF">TSAR_004387</name>
</gene>
<proteinExistence type="predicted"/>
<dbReference type="InterPro" id="IPR039879">
    <property type="entry name" value="EFC10"/>
</dbReference>